<keyword evidence="2" id="KW-1185">Reference proteome</keyword>
<dbReference type="Proteomes" id="UP001580391">
    <property type="component" value="Unassembled WGS sequence"/>
</dbReference>
<gene>
    <name evidence="1" type="ORF">ACE5IX_16475</name>
</gene>
<evidence type="ECO:0000313" key="1">
    <source>
        <dbReference type="EMBL" id="MFB5738117.1"/>
    </source>
</evidence>
<organism evidence="1 2">
    <name type="scientific">Leptospira wolffii</name>
    <dbReference type="NCBI Taxonomy" id="409998"/>
    <lineage>
        <taxon>Bacteria</taxon>
        <taxon>Pseudomonadati</taxon>
        <taxon>Spirochaetota</taxon>
        <taxon>Spirochaetia</taxon>
        <taxon>Leptospirales</taxon>
        <taxon>Leptospiraceae</taxon>
        <taxon>Leptospira</taxon>
    </lineage>
</organism>
<dbReference type="EMBL" id="JBHILJ010000010">
    <property type="protein sequence ID" value="MFB5738117.1"/>
    <property type="molecule type" value="Genomic_DNA"/>
</dbReference>
<reference evidence="1 2" key="1">
    <citation type="submission" date="2024-09" db="EMBL/GenBank/DDBJ databases">
        <title>Taxonomic and Genotyping Characterization of Leptospira Strains isolated from Multiple Sources in Colombia highlights the importance of intermediate species.</title>
        <authorList>
            <person name="Torres Higuera L."/>
            <person name="Rojas Tapias D."/>
            <person name="Jimenez Velasquez S."/>
            <person name="Renjifo Ibanez C."/>
        </authorList>
    </citation>
    <scope>NUCLEOTIDE SEQUENCE [LARGE SCALE GENOMIC DNA]</scope>
    <source>
        <strain evidence="1 2">Lep080</strain>
    </source>
</reference>
<sequence>MDGKTFLKKAILFCGVLSARFLRCDQGGESFSGNLGGFSSFCSSNSSSFPALSIDSDGFASFSTIYPGWHSEEPLISVSKSI</sequence>
<evidence type="ECO:0008006" key="3">
    <source>
        <dbReference type="Google" id="ProtNLM"/>
    </source>
</evidence>
<dbReference type="RefSeq" id="WP_375517553.1">
    <property type="nucleotide sequence ID" value="NZ_JBHILI010000011.1"/>
</dbReference>
<evidence type="ECO:0000313" key="2">
    <source>
        <dbReference type="Proteomes" id="UP001580391"/>
    </source>
</evidence>
<name>A0ABV5BSX6_9LEPT</name>
<proteinExistence type="predicted"/>
<comment type="caution">
    <text evidence="1">The sequence shown here is derived from an EMBL/GenBank/DDBJ whole genome shotgun (WGS) entry which is preliminary data.</text>
</comment>
<protein>
    <recommendedName>
        <fullName evidence="3">Secreted protein</fullName>
    </recommendedName>
</protein>
<accession>A0ABV5BSX6</accession>